<dbReference type="PROSITE" id="PS51257">
    <property type="entry name" value="PROKAR_LIPOPROTEIN"/>
    <property type="match status" value="1"/>
</dbReference>
<dbReference type="InterPro" id="IPR007487">
    <property type="entry name" value="ABC_transpt-TYRBP-like"/>
</dbReference>
<keyword evidence="2" id="KW-0732">Signal</keyword>
<evidence type="ECO:0000313" key="3">
    <source>
        <dbReference type="EMBL" id="MST82570.1"/>
    </source>
</evidence>
<dbReference type="EMBL" id="VUMV01000007">
    <property type="protein sequence ID" value="MST82570.1"/>
    <property type="molecule type" value="Genomic_DNA"/>
</dbReference>
<evidence type="ECO:0000256" key="1">
    <source>
        <dbReference type="SAM" id="MobiDB-lite"/>
    </source>
</evidence>
<reference evidence="3 4" key="1">
    <citation type="submission" date="2019-08" db="EMBL/GenBank/DDBJ databases">
        <title>In-depth cultivation of the pig gut microbiome towards novel bacterial diversity and tailored functional studies.</title>
        <authorList>
            <person name="Wylensek D."/>
            <person name="Hitch T.C.A."/>
            <person name="Clavel T."/>
        </authorList>
    </citation>
    <scope>NUCLEOTIDE SEQUENCE [LARGE SCALE GENOMIC DNA]</scope>
    <source>
        <strain evidence="3 4">Oil+RF-744-WCA-WT-13</strain>
    </source>
</reference>
<dbReference type="Proteomes" id="UP000466864">
    <property type="component" value="Unassembled WGS sequence"/>
</dbReference>
<dbReference type="Gene3D" id="3.40.50.2300">
    <property type="match status" value="2"/>
</dbReference>
<keyword evidence="4" id="KW-1185">Reference proteome</keyword>
<dbReference type="InterPro" id="IPR028082">
    <property type="entry name" value="Peripla_BP_I"/>
</dbReference>
<proteinExistence type="predicted"/>
<dbReference type="SUPFAM" id="SSF53822">
    <property type="entry name" value="Periplasmic binding protein-like I"/>
    <property type="match status" value="1"/>
</dbReference>
<name>A0A7X2TPG1_9FIRM</name>
<accession>A0A7X2TPG1</accession>
<gene>
    <name evidence="3" type="ORF">FYJ60_09600</name>
</gene>
<feature type="chain" id="PRO_5031341126" evidence="2">
    <location>
        <begin position="24"/>
        <end position="393"/>
    </location>
</feature>
<dbReference type="RefSeq" id="WP_154458481.1">
    <property type="nucleotide sequence ID" value="NZ_VUMV01000007.1"/>
</dbReference>
<feature type="region of interest" description="Disordered" evidence="1">
    <location>
        <begin position="27"/>
        <end position="70"/>
    </location>
</feature>
<dbReference type="AlphaFoldDB" id="A0A7X2TPG1"/>
<comment type="caution">
    <text evidence="3">The sequence shown here is derived from an EMBL/GenBank/DDBJ whole genome shotgun (WGS) entry which is preliminary data.</text>
</comment>
<feature type="signal peptide" evidence="2">
    <location>
        <begin position="1"/>
        <end position="23"/>
    </location>
</feature>
<sequence length="393" mass="40383">MKKNILAKATALAASSVMLFSMAACGSSSSAASPASEASSAGTAQTSEAASSASSSAEESTAASSAEVQTSSGSKAAAGTEFKVGVVQYVDHASLNQIVENLEQELDAKGQELGVTFNYKDYEFNGQGDGTTLNQIASELISDDVDLIVAVATPTAQIMQAAAEGKDIPIVFSAVSDPVGAKLVDSLDAPGANITGTSDALDTEAIMNLILAQNPDTKKVGLLYSKSEDSSAQPVADAKKILEEKGIETVEKTGTTQDEISTAADALIAEGVDAVFTPTDNTVMTAELAIYEKFAEAGIPHYAGADSFARNGAFCGYGVDYKALGSQTADMVAKILAEGADPASTPVETSDSSIATVNTETAAALGYDMDQVKKNFEPYCASVEETTTNKEME</sequence>
<dbReference type="PANTHER" id="PTHR35271">
    <property type="entry name" value="ABC TRANSPORTER, SUBSTRATE-BINDING LIPOPROTEIN-RELATED"/>
    <property type="match status" value="1"/>
</dbReference>
<organism evidence="3 4">
    <name type="scientific">Bilifractor porci</name>
    <dbReference type="NCBI Taxonomy" id="2606636"/>
    <lineage>
        <taxon>Bacteria</taxon>
        <taxon>Bacillati</taxon>
        <taxon>Bacillota</taxon>
        <taxon>Clostridia</taxon>
        <taxon>Lachnospirales</taxon>
        <taxon>Lachnospiraceae</taxon>
        <taxon>Bilifractor</taxon>
    </lineage>
</organism>
<evidence type="ECO:0000313" key="4">
    <source>
        <dbReference type="Proteomes" id="UP000466864"/>
    </source>
</evidence>
<dbReference type="CDD" id="cd06325">
    <property type="entry name" value="PBP1_ABC_unchar_transporter"/>
    <property type="match status" value="1"/>
</dbReference>
<protein>
    <submittedName>
        <fullName evidence="3">ABC transporter substrate-binding protein</fullName>
    </submittedName>
</protein>
<dbReference type="PANTHER" id="PTHR35271:SF1">
    <property type="entry name" value="ABC TRANSPORTER, SUBSTRATE-BINDING LIPOPROTEIN"/>
    <property type="match status" value="1"/>
</dbReference>
<evidence type="ECO:0000256" key="2">
    <source>
        <dbReference type="SAM" id="SignalP"/>
    </source>
</evidence>
<dbReference type="Pfam" id="PF04392">
    <property type="entry name" value="ABC_sub_bind"/>
    <property type="match status" value="1"/>
</dbReference>